<dbReference type="OrthoDB" id="9796448at2"/>
<comment type="caution">
    <text evidence="3">The sequence shown here is derived from an EMBL/GenBank/DDBJ whole genome shotgun (WGS) entry which is preliminary data.</text>
</comment>
<dbReference type="InterPro" id="IPR035439">
    <property type="entry name" value="UPF0145_dom_sf"/>
</dbReference>
<comment type="similarity">
    <text evidence="1">Belongs to the UPF0145 family.</text>
</comment>
<dbReference type="SUPFAM" id="SSF117782">
    <property type="entry name" value="YbjQ-like"/>
    <property type="match status" value="1"/>
</dbReference>
<dbReference type="InterPro" id="IPR002765">
    <property type="entry name" value="UPF0145_YbjQ-like"/>
</dbReference>
<organism evidence="3 4">
    <name type="scientific">Latilactobacillus fuchuensis DSM 14340 = JCM 11249</name>
    <dbReference type="NCBI Taxonomy" id="1423747"/>
    <lineage>
        <taxon>Bacteria</taxon>
        <taxon>Bacillati</taxon>
        <taxon>Bacillota</taxon>
        <taxon>Bacilli</taxon>
        <taxon>Lactobacillales</taxon>
        <taxon>Lactobacillaceae</taxon>
        <taxon>Latilactobacillus</taxon>
    </lineage>
</organism>
<evidence type="ECO:0000313" key="3">
    <source>
        <dbReference type="EMBL" id="KRL59105.1"/>
    </source>
</evidence>
<dbReference type="Proteomes" id="UP000051264">
    <property type="component" value="Unassembled WGS sequence"/>
</dbReference>
<name>A0A0R1RQT6_9LACO</name>
<accession>A0A0R1RQT6</accession>
<dbReference type="EMBL" id="AZEX01000055">
    <property type="protein sequence ID" value="KRL59105.1"/>
    <property type="molecule type" value="Genomic_DNA"/>
</dbReference>
<feature type="coiled-coil region" evidence="2">
    <location>
        <begin position="62"/>
        <end position="89"/>
    </location>
</feature>
<evidence type="ECO:0008006" key="5">
    <source>
        <dbReference type="Google" id="ProtNLM"/>
    </source>
</evidence>
<dbReference type="RefSeq" id="WP_025082995.1">
    <property type="nucleotide sequence ID" value="NZ_AZEX01000055.1"/>
</dbReference>
<dbReference type="PATRIC" id="fig|1423747.3.peg.1894"/>
<protein>
    <recommendedName>
        <fullName evidence="5">Heavy metal-binding domain-containing protein</fullName>
    </recommendedName>
</protein>
<dbReference type="Pfam" id="PF01906">
    <property type="entry name" value="YbjQ_1"/>
    <property type="match status" value="1"/>
</dbReference>
<dbReference type="Gene3D" id="3.30.110.70">
    <property type="entry name" value="Hypothetical protein apc22750. Chain B"/>
    <property type="match status" value="1"/>
</dbReference>
<keyword evidence="2" id="KW-0175">Coiled coil</keyword>
<evidence type="ECO:0000256" key="2">
    <source>
        <dbReference type="SAM" id="Coils"/>
    </source>
</evidence>
<sequence length="209" mass="23271">MKTKELARANQLSTDELNDFLKNSRRYEMTSSTFGGTQIRDEDANAIVEEFKVYWTQKQADKLKNETALKEAEERKKQAKIAAELYKKRALAEMLITSGFNFDGYTVTKYSGYISGDDAVQVDRGREGIFKSATNVGDALMANLTVIRRNALAELKEQAFDLGCNAIIGVDFDYLTLDPETVNSQGGTLYMPYVFGVTANGNAVVIDKN</sequence>
<gene>
    <name evidence="3" type="ORF">FC69_GL001865</name>
</gene>
<dbReference type="eggNOG" id="ENOG50343NC">
    <property type="taxonomic scope" value="Bacteria"/>
</dbReference>
<evidence type="ECO:0000256" key="1">
    <source>
        <dbReference type="ARBA" id="ARBA00010751"/>
    </source>
</evidence>
<evidence type="ECO:0000313" key="4">
    <source>
        <dbReference type="Proteomes" id="UP000051264"/>
    </source>
</evidence>
<proteinExistence type="inferred from homology"/>
<reference evidence="3 4" key="1">
    <citation type="journal article" date="2015" name="Genome Announc.">
        <title>Expanding the biotechnology potential of lactobacilli through comparative genomics of 213 strains and associated genera.</title>
        <authorList>
            <person name="Sun Z."/>
            <person name="Harris H.M."/>
            <person name="McCann A."/>
            <person name="Guo C."/>
            <person name="Argimon S."/>
            <person name="Zhang W."/>
            <person name="Yang X."/>
            <person name="Jeffery I.B."/>
            <person name="Cooney J.C."/>
            <person name="Kagawa T.F."/>
            <person name="Liu W."/>
            <person name="Song Y."/>
            <person name="Salvetti E."/>
            <person name="Wrobel A."/>
            <person name="Rasinkangas P."/>
            <person name="Parkhill J."/>
            <person name="Rea M.C."/>
            <person name="O'Sullivan O."/>
            <person name="Ritari J."/>
            <person name="Douillard F.P."/>
            <person name="Paul Ross R."/>
            <person name="Yang R."/>
            <person name="Briner A.E."/>
            <person name="Felis G.E."/>
            <person name="de Vos W.M."/>
            <person name="Barrangou R."/>
            <person name="Klaenhammer T.R."/>
            <person name="Caufield P.W."/>
            <person name="Cui Y."/>
            <person name="Zhang H."/>
            <person name="O'Toole P.W."/>
        </authorList>
    </citation>
    <scope>NUCLEOTIDE SEQUENCE [LARGE SCALE GENOMIC DNA]</scope>
    <source>
        <strain evidence="3 4">DSM 14340</strain>
    </source>
</reference>
<dbReference type="AlphaFoldDB" id="A0A0R1RQT6"/>
<dbReference type="STRING" id="1423747.FC69_GL001865"/>